<dbReference type="InterPro" id="IPR001650">
    <property type="entry name" value="Helicase_C-like"/>
</dbReference>
<dbReference type="SMART" id="SM00490">
    <property type="entry name" value="HELICc"/>
    <property type="match status" value="1"/>
</dbReference>
<dbReference type="InterPro" id="IPR011545">
    <property type="entry name" value="DEAD/DEAH_box_helicase_dom"/>
</dbReference>
<dbReference type="Pfam" id="PF00271">
    <property type="entry name" value="Helicase_C"/>
    <property type="match status" value="1"/>
</dbReference>
<name>A0AAV1R308_9ROSI</name>
<evidence type="ECO:0000256" key="6">
    <source>
        <dbReference type="SAM" id="MobiDB-lite"/>
    </source>
</evidence>
<feature type="region of interest" description="Disordered" evidence="6">
    <location>
        <begin position="82"/>
        <end position="102"/>
    </location>
</feature>
<dbReference type="Gene3D" id="3.40.50.300">
    <property type="entry name" value="P-loop containing nucleotide triphosphate hydrolases"/>
    <property type="match status" value="2"/>
</dbReference>
<keyword evidence="10" id="KW-1185">Reference proteome</keyword>
<dbReference type="PROSITE" id="PS51194">
    <property type="entry name" value="HELICASE_CTER"/>
    <property type="match status" value="1"/>
</dbReference>
<dbReference type="Proteomes" id="UP001314170">
    <property type="component" value="Unassembled WGS sequence"/>
</dbReference>
<keyword evidence="7" id="KW-1133">Transmembrane helix</keyword>
<dbReference type="GO" id="GO:0009378">
    <property type="term" value="F:four-way junction helicase activity"/>
    <property type="evidence" value="ECO:0007669"/>
    <property type="project" value="TreeGrafter"/>
</dbReference>
<comment type="caution">
    <text evidence="9">The sequence shown here is derived from an EMBL/GenBank/DDBJ whole genome shotgun (WGS) entry which is preliminary data.</text>
</comment>
<dbReference type="InterPro" id="IPR014001">
    <property type="entry name" value="Helicase_ATP-bd"/>
</dbReference>
<dbReference type="GO" id="GO:0043138">
    <property type="term" value="F:3'-5' DNA helicase activity"/>
    <property type="evidence" value="ECO:0007669"/>
    <property type="project" value="UniProtKB-EC"/>
</dbReference>
<evidence type="ECO:0000313" key="10">
    <source>
        <dbReference type="Proteomes" id="UP001314170"/>
    </source>
</evidence>
<keyword evidence="3" id="KW-0067">ATP-binding</keyword>
<dbReference type="PANTHER" id="PTHR13710:SF108">
    <property type="entry name" value="ATP-DEPENDENT DNA HELICASE Q4"/>
    <property type="match status" value="1"/>
</dbReference>
<feature type="region of interest" description="Disordered" evidence="6">
    <location>
        <begin position="1"/>
        <end position="27"/>
    </location>
</feature>
<dbReference type="GO" id="GO:0005737">
    <property type="term" value="C:cytoplasm"/>
    <property type="evidence" value="ECO:0007669"/>
    <property type="project" value="TreeGrafter"/>
</dbReference>
<dbReference type="GO" id="GO:0005634">
    <property type="term" value="C:nucleus"/>
    <property type="evidence" value="ECO:0007669"/>
    <property type="project" value="TreeGrafter"/>
</dbReference>
<dbReference type="SUPFAM" id="SSF52540">
    <property type="entry name" value="P-loop containing nucleoside triphosphate hydrolases"/>
    <property type="match status" value="1"/>
</dbReference>
<sequence>MLETPTAPTSPQLLLESPRRRRHLHHHDQLCSPLTNPKLGSNIRSSSNLHRPTLIETLPAGYFSKSTSFSKIQRPYLNFESAENDTAPPVSADWAPRENKPNNVIKKHPNLIGANAPLPAVKLRKCSGSEGNFVKLNLNYGKRKFLNRKGKKKSSYASSSRGFYRRSKQKLKREGDVEMESVCDEEGLVTEIGQQQPKKGCELIEKAVLEVRNEALDENLMRLLNVMYGFDSFREGQLEAIKMVLDGKSTMLVLPTGAGKSLCYQIPAMVFAGVTLVVSPLVALMIDQLKQLPLVIQGGLLCSSQVFLVLSSVHPKKLVRHSGCCKKGDKGEISDSLKCNAFTHHHYLEFNRMKDLLTLIKSSPYKEVQSIIIYCKFQSYHSSMPSKDRSRIQESFCSNKIRVVVATVAFGMGLDKRDVGAVIHYSLPESLEEYVQVVPTLVARRGVLYVTVYSSLKQILHLFRRLDVLGEMEDCPIAISFLMISPISSFGLKGEITYEVKDPAYCYSIVEVPGDFCSLSRILTEWLLEVERCKVQKLDAMFNAAVFAVNECEKMQGCHGAQHTPCLQRKILDYFKDGGRHDIPNKMGQSSPFLRADIKDSCLDFFIKGKYAAHYPLIAGEVVSFQIAGGLVGSLDYKKAYILEPVYVRHDLRNQIAMRTCKRERIVQKLTRVMLVTAEHDHAIFYPYKYRERRWDLKQLVGSGGMPSSHSATVTALAMAVGLQEGFGGSLFAIALILACVVMYDATGVRLQAGRQAEVLNQIVYELPAEHPLAESRPLRELLGHTPPQVIAGGLLGLVTGVIGYLITILTTSRS</sequence>
<dbReference type="PANTHER" id="PTHR13710">
    <property type="entry name" value="DNA HELICASE RECQ FAMILY MEMBER"/>
    <property type="match status" value="1"/>
</dbReference>
<dbReference type="Pfam" id="PF00270">
    <property type="entry name" value="DEAD"/>
    <property type="match status" value="1"/>
</dbReference>
<comment type="similarity">
    <text evidence="1">Belongs to the helicase family. RecQ subfamily.</text>
</comment>
<dbReference type="InterPro" id="IPR027417">
    <property type="entry name" value="P-loop_NTPase"/>
</dbReference>
<dbReference type="GO" id="GO:0005524">
    <property type="term" value="F:ATP binding"/>
    <property type="evidence" value="ECO:0007669"/>
    <property type="project" value="UniProtKB-KW"/>
</dbReference>
<keyword evidence="2" id="KW-0547">Nucleotide-binding</keyword>
<dbReference type="EMBL" id="CAWUPB010000851">
    <property type="protein sequence ID" value="CAK7327405.1"/>
    <property type="molecule type" value="Genomic_DNA"/>
</dbReference>
<reference evidence="9 10" key="1">
    <citation type="submission" date="2024-01" db="EMBL/GenBank/DDBJ databases">
        <authorList>
            <person name="Waweru B."/>
        </authorList>
    </citation>
    <scope>NUCLEOTIDE SEQUENCE [LARGE SCALE GENOMIC DNA]</scope>
</reference>
<dbReference type="AlphaFoldDB" id="A0AAV1R308"/>
<dbReference type="GO" id="GO:0000724">
    <property type="term" value="P:double-strand break repair via homologous recombination"/>
    <property type="evidence" value="ECO:0007669"/>
    <property type="project" value="TreeGrafter"/>
</dbReference>
<dbReference type="Pfam" id="PF02681">
    <property type="entry name" value="DUF212"/>
    <property type="match status" value="1"/>
</dbReference>
<evidence type="ECO:0000256" key="3">
    <source>
        <dbReference type="ARBA" id="ARBA00022840"/>
    </source>
</evidence>
<evidence type="ECO:0000256" key="4">
    <source>
        <dbReference type="ARBA" id="ARBA00034617"/>
    </source>
</evidence>
<feature type="domain" description="Helicase C-terminal" evidence="8">
    <location>
        <begin position="349"/>
        <end position="488"/>
    </location>
</feature>
<comment type="catalytic activity">
    <reaction evidence="4">
        <text>Couples ATP hydrolysis with the unwinding of duplex DNA by translocating in the 3'-5' direction.</text>
        <dbReference type="EC" id="5.6.2.4"/>
    </reaction>
</comment>
<gene>
    <name evidence="9" type="ORF">DCAF_LOCUS5117</name>
</gene>
<evidence type="ECO:0000256" key="7">
    <source>
        <dbReference type="SAM" id="Phobius"/>
    </source>
</evidence>
<dbReference type="GO" id="GO:0005694">
    <property type="term" value="C:chromosome"/>
    <property type="evidence" value="ECO:0007669"/>
    <property type="project" value="TreeGrafter"/>
</dbReference>
<feature type="transmembrane region" description="Helical" evidence="7">
    <location>
        <begin position="727"/>
        <end position="746"/>
    </location>
</feature>
<dbReference type="InterPro" id="IPR003832">
    <property type="entry name" value="DUF212"/>
</dbReference>
<evidence type="ECO:0000313" key="9">
    <source>
        <dbReference type="EMBL" id="CAK7327405.1"/>
    </source>
</evidence>
<keyword evidence="7" id="KW-0812">Transmembrane</keyword>
<dbReference type="EC" id="5.6.2.4" evidence="5"/>
<accession>A0AAV1R308</accession>
<dbReference type="GO" id="GO:0003676">
    <property type="term" value="F:nucleic acid binding"/>
    <property type="evidence" value="ECO:0007669"/>
    <property type="project" value="InterPro"/>
</dbReference>
<protein>
    <recommendedName>
        <fullName evidence="5">DNA 3'-5' helicase</fullName>
        <ecNumber evidence="5">5.6.2.4</ecNumber>
    </recommendedName>
</protein>
<evidence type="ECO:0000256" key="1">
    <source>
        <dbReference type="ARBA" id="ARBA00005446"/>
    </source>
</evidence>
<feature type="compositionally biased region" description="Polar residues" evidence="6">
    <location>
        <begin position="1"/>
        <end position="12"/>
    </location>
</feature>
<evidence type="ECO:0000259" key="8">
    <source>
        <dbReference type="PROSITE" id="PS51194"/>
    </source>
</evidence>
<organism evidence="9 10">
    <name type="scientific">Dovyalis caffra</name>
    <dbReference type="NCBI Taxonomy" id="77055"/>
    <lineage>
        <taxon>Eukaryota</taxon>
        <taxon>Viridiplantae</taxon>
        <taxon>Streptophyta</taxon>
        <taxon>Embryophyta</taxon>
        <taxon>Tracheophyta</taxon>
        <taxon>Spermatophyta</taxon>
        <taxon>Magnoliopsida</taxon>
        <taxon>eudicotyledons</taxon>
        <taxon>Gunneridae</taxon>
        <taxon>Pentapetalae</taxon>
        <taxon>rosids</taxon>
        <taxon>fabids</taxon>
        <taxon>Malpighiales</taxon>
        <taxon>Salicaceae</taxon>
        <taxon>Flacourtieae</taxon>
        <taxon>Dovyalis</taxon>
    </lineage>
</organism>
<keyword evidence="7" id="KW-0472">Membrane</keyword>
<dbReference type="SMART" id="SM00487">
    <property type="entry name" value="DEXDc"/>
    <property type="match status" value="1"/>
</dbReference>
<proteinExistence type="inferred from homology"/>
<feature type="transmembrane region" description="Helical" evidence="7">
    <location>
        <begin position="790"/>
        <end position="810"/>
    </location>
</feature>
<evidence type="ECO:0000256" key="2">
    <source>
        <dbReference type="ARBA" id="ARBA00022741"/>
    </source>
</evidence>
<evidence type="ECO:0000256" key="5">
    <source>
        <dbReference type="ARBA" id="ARBA00034808"/>
    </source>
</evidence>